<keyword evidence="1" id="KW-0472">Membrane</keyword>
<dbReference type="Proteomes" id="UP000252519">
    <property type="component" value="Unassembled WGS sequence"/>
</dbReference>
<sequence length="108" mass="12432">MDQQWLAPLSFSLCVHFIVSFAMIYSKQLSAVFDENITLFVMCFGAVAAKMSVRLRLIPDFIFVYVCFYVRMDSVPFSVMSVTPACYVTGEKDYVIENGVFVKRNWKI</sequence>
<dbReference type="EMBL" id="JOJR01000237">
    <property type="protein sequence ID" value="RCN41401.1"/>
    <property type="molecule type" value="Genomic_DNA"/>
</dbReference>
<feature type="transmembrane region" description="Helical" evidence="1">
    <location>
        <begin position="5"/>
        <end position="25"/>
    </location>
</feature>
<gene>
    <name evidence="2" type="ORF">ANCCAN_12619</name>
</gene>
<dbReference type="AlphaFoldDB" id="A0A368GAK0"/>
<protein>
    <submittedName>
        <fullName evidence="2">Uncharacterized protein</fullName>
    </submittedName>
</protein>
<proteinExistence type="predicted"/>
<accession>A0A368GAK0</accession>
<dbReference type="OrthoDB" id="196717at2759"/>
<keyword evidence="1" id="KW-1133">Transmembrane helix</keyword>
<comment type="caution">
    <text evidence="2">The sequence shown here is derived from an EMBL/GenBank/DDBJ whole genome shotgun (WGS) entry which is preliminary data.</text>
</comment>
<reference evidence="2 3" key="1">
    <citation type="submission" date="2014-10" db="EMBL/GenBank/DDBJ databases">
        <title>Draft genome of the hookworm Ancylostoma caninum.</title>
        <authorList>
            <person name="Mitreva M."/>
        </authorList>
    </citation>
    <scope>NUCLEOTIDE SEQUENCE [LARGE SCALE GENOMIC DNA]</scope>
    <source>
        <strain evidence="2 3">Baltimore</strain>
    </source>
</reference>
<keyword evidence="1" id="KW-0812">Transmembrane</keyword>
<keyword evidence="3" id="KW-1185">Reference proteome</keyword>
<evidence type="ECO:0000256" key="1">
    <source>
        <dbReference type="SAM" id="Phobius"/>
    </source>
</evidence>
<organism evidence="2 3">
    <name type="scientific">Ancylostoma caninum</name>
    <name type="common">Dog hookworm</name>
    <dbReference type="NCBI Taxonomy" id="29170"/>
    <lineage>
        <taxon>Eukaryota</taxon>
        <taxon>Metazoa</taxon>
        <taxon>Ecdysozoa</taxon>
        <taxon>Nematoda</taxon>
        <taxon>Chromadorea</taxon>
        <taxon>Rhabditida</taxon>
        <taxon>Rhabditina</taxon>
        <taxon>Rhabditomorpha</taxon>
        <taxon>Strongyloidea</taxon>
        <taxon>Ancylostomatidae</taxon>
        <taxon>Ancylostomatinae</taxon>
        <taxon>Ancylostoma</taxon>
    </lineage>
</organism>
<evidence type="ECO:0000313" key="2">
    <source>
        <dbReference type="EMBL" id="RCN41401.1"/>
    </source>
</evidence>
<evidence type="ECO:0000313" key="3">
    <source>
        <dbReference type="Proteomes" id="UP000252519"/>
    </source>
</evidence>
<name>A0A368GAK0_ANCCA</name>
<feature type="transmembrane region" description="Helical" evidence="1">
    <location>
        <begin position="37"/>
        <end position="53"/>
    </location>
</feature>